<organism evidence="1 2">
    <name type="scientific">Trichinella pseudospiralis</name>
    <name type="common">Parasitic roundworm</name>
    <dbReference type="NCBI Taxonomy" id="6337"/>
    <lineage>
        <taxon>Eukaryota</taxon>
        <taxon>Metazoa</taxon>
        <taxon>Ecdysozoa</taxon>
        <taxon>Nematoda</taxon>
        <taxon>Enoplea</taxon>
        <taxon>Dorylaimia</taxon>
        <taxon>Trichinellida</taxon>
        <taxon>Trichinellidae</taxon>
        <taxon>Trichinella</taxon>
    </lineage>
</organism>
<comment type="caution">
    <text evidence="1">The sequence shown here is derived from an EMBL/GenBank/DDBJ whole genome shotgun (WGS) entry which is preliminary data.</text>
</comment>
<name>A0A0V0YMV3_TRIPS</name>
<accession>A0A0V0YMV3</accession>
<dbReference type="Proteomes" id="UP000054815">
    <property type="component" value="Unassembled WGS sequence"/>
</dbReference>
<evidence type="ECO:0000313" key="1">
    <source>
        <dbReference type="EMBL" id="KRY01505.1"/>
    </source>
</evidence>
<feature type="non-terminal residue" evidence="1">
    <location>
        <position position="1"/>
    </location>
</feature>
<protein>
    <submittedName>
        <fullName evidence="1">Uncharacterized protein</fullName>
    </submittedName>
</protein>
<dbReference type="EMBL" id="JYDU01000003">
    <property type="protein sequence ID" value="KRY01505.1"/>
    <property type="molecule type" value="Genomic_DNA"/>
</dbReference>
<reference evidence="1 2" key="1">
    <citation type="submission" date="2015-01" db="EMBL/GenBank/DDBJ databases">
        <title>Evolution of Trichinella species and genotypes.</title>
        <authorList>
            <person name="Korhonen P.K."/>
            <person name="Edoardo P."/>
            <person name="Giuseppe L.R."/>
            <person name="Gasser R.B."/>
        </authorList>
    </citation>
    <scope>NUCLEOTIDE SEQUENCE [LARGE SCALE GENOMIC DNA]</scope>
    <source>
        <strain evidence="1">ISS141</strain>
    </source>
</reference>
<evidence type="ECO:0000313" key="2">
    <source>
        <dbReference type="Proteomes" id="UP000054815"/>
    </source>
</evidence>
<proteinExistence type="predicted"/>
<sequence length="110" mass="12790">LHNNAKSITKYKMDNFFLFFFTEKLTWSCSNSFKVVSFSAFKSSNRLRCFNSCFFNSCDIRIRSRSSNSRNFAAISGEFSMRIFNDSRNINVLVLVSDRSIFGKRFRSAA</sequence>
<gene>
    <name evidence="1" type="ORF">T4E_9192</name>
</gene>
<dbReference type="AlphaFoldDB" id="A0A0V0YMV3"/>